<comment type="similarity">
    <text evidence="9">Belongs to the RuvB family.</text>
</comment>
<feature type="binding site" evidence="9">
    <location>
        <begin position="123"/>
        <end position="125"/>
    </location>
    <ligand>
        <name>ATP</name>
        <dbReference type="ChEBI" id="CHEBI:30616"/>
    </ligand>
</feature>
<evidence type="ECO:0000256" key="2">
    <source>
        <dbReference type="ARBA" id="ARBA00022741"/>
    </source>
</evidence>
<keyword evidence="12" id="KW-1185">Reference proteome</keyword>
<dbReference type="Gene3D" id="1.10.10.10">
    <property type="entry name" value="Winged helix-like DNA-binding domain superfamily/Winged helix DNA-binding domain"/>
    <property type="match status" value="1"/>
</dbReference>
<dbReference type="InterPro" id="IPR036388">
    <property type="entry name" value="WH-like_DNA-bd_sf"/>
</dbReference>
<keyword evidence="1 9" id="KW-0963">Cytoplasm</keyword>
<feature type="binding site" evidence="9">
    <location>
        <position position="16"/>
    </location>
    <ligand>
        <name>ATP</name>
        <dbReference type="ChEBI" id="CHEBI:30616"/>
    </ligand>
</feature>
<evidence type="ECO:0000256" key="1">
    <source>
        <dbReference type="ARBA" id="ARBA00022490"/>
    </source>
</evidence>
<dbReference type="RefSeq" id="WP_022789144.1">
    <property type="nucleotide sequence ID" value="NZ_CAUWMU010000004.1"/>
</dbReference>
<dbReference type="AlphaFoldDB" id="A0A380LMD9"/>
<dbReference type="InterPro" id="IPR008823">
    <property type="entry name" value="RuvB_wg_C"/>
</dbReference>
<feature type="binding site" evidence="9">
    <location>
        <position position="214"/>
    </location>
    <ligand>
        <name>ATP</name>
        <dbReference type="ChEBI" id="CHEBI:30616"/>
    </ligand>
</feature>
<feature type="binding site" evidence="9">
    <location>
        <position position="62"/>
    </location>
    <ligand>
        <name>ATP</name>
        <dbReference type="ChEBI" id="CHEBI:30616"/>
    </ligand>
</feature>
<dbReference type="Gene3D" id="1.10.8.60">
    <property type="match status" value="1"/>
</dbReference>
<comment type="function">
    <text evidence="9">The RuvA-RuvB-RuvC complex processes Holliday junction (HJ) DNA during genetic recombination and DNA repair, while the RuvA-RuvB complex plays an important role in the rescue of blocked DNA replication forks via replication fork reversal (RFR). RuvA specifically binds to HJ cruciform DNA, conferring on it an open structure. The RuvB hexamer acts as an ATP-dependent pump, pulling dsDNA into and through the RuvAB complex. RuvB forms 2 homohexamers on either side of HJ DNA bound by 1 or 2 RuvA tetramers; 4 subunits per hexamer contact DNA at a time. Coordinated motions by a converter formed by DNA-disengaged RuvB subunits stimulates ATP hydrolysis and nucleotide exchange. Immobilization of the converter enables RuvB to convert the ATP-contained energy into a lever motion, pulling 2 nucleotides of DNA out of the RuvA tetramer per ATP hydrolyzed, thus driving DNA branch migration. The RuvB motors rotate together with the DNA substrate, which together with the progressing nucleotide cycle form the mechanistic basis for DNA recombination by continuous HJ branch migration. Branch migration allows RuvC to scan DNA until it finds its consensus sequence, where it cleaves and resolves cruciform DNA.</text>
</comment>
<feature type="binding site" evidence="9">
    <location>
        <position position="60"/>
    </location>
    <ligand>
        <name>ATP</name>
        <dbReference type="ChEBI" id="CHEBI:30616"/>
    </ligand>
</feature>
<dbReference type="InterPro" id="IPR036390">
    <property type="entry name" value="WH_DNA-bd_sf"/>
</dbReference>
<feature type="binding site" evidence="9">
    <location>
        <position position="57"/>
    </location>
    <ligand>
        <name>ATP</name>
        <dbReference type="ChEBI" id="CHEBI:30616"/>
    </ligand>
</feature>
<dbReference type="EC" id="3.6.4.-" evidence="9"/>
<dbReference type="HAMAP" id="MF_00016">
    <property type="entry name" value="DNA_HJ_migration_RuvB"/>
    <property type="match status" value="1"/>
</dbReference>
<feature type="region of interest" description="Head domain (RuvB-H)" evidence="9">
    <location>
        <begin position="251"/>
        <end position="331"/>
    </location>
</feature>
<dbReference type="Pfam" id="PF05491">
    <property type="entry name" value="WHD_RuvB"/>
    <property type="match status" value="1"/>
</dbReference>
<evidence type="ECO:0000256" key="3">
    <source>
        <dbReference type="ARBA" id="ARBA00022763"/>
    </source>
</evidence>
<feature type="domain" description="AAA+ ATPase" evidence="10">
    <location>
        <begin position="46"/>
        <end position="178"/>
    </location>
</feature>
<dbReference type="SUPFAM" id="SSF46785">
    <property type="entry name" value="Winged helix' DNA-binding domain"/>
    <property type="match status" value="1"/>
</dbReference>
<sequence>MDAHMQEQDNFEKTLRPSTLQEYIGQKDLKQNLSVFIRAAKQRQEALDHVLLYGPPGLGKTTLAYILANEMHGNIKTTSGPSIEKSGDLAAILTTLEPGDVLFIDEIHRLPKQVEEVLYPAMEDYCLDILVGKDSATVHNIRLTLPPFTLVGATTRAGDLSAPLRDRFGIVSQLEYYTLEDLEKIVNRTSHVMDTTIDSEATHEIAMRSRGTPRIANRLFRRVRDFAQVYNEGIVSLDVAKDALDRLKVDHLGLDAVDHKYLRGIIERFKGGPVGLEAIASSIGEEPMTLEDVYEPYLLQIGFINRTPRGRVATPKAYEHLQISYQNPLFE</sequence>
<dbReference type="Gene3D" id="3.40.50.300">
    <property type="entry name" value="P-loop containing nucleotide triphosphate hydrolases"/>
    <property type="match status" value="1"/>
</dbReference>
<comment type="catalytic activity">
    <reaction evidence="9">
        <text>ATP + H2O = ADP + phosphate + H(+)</text>
        <dbReference type="Rhea" id="RHEA:13065"/>
        <dbReference type="ChEBI" id="CHEBI:15377"/>
        <dbReference type="ChEBI" id="CHEBI:15378"/>
        <dbReference type="ChEBI" id="CHEBI:30616"/>
        <dbReference type="ChEBI" id="CHEBI:43474"/>
        <dbReference type="ChEBI" id="CHEBI:456216"/>
    </reaction>
</comment>
<gene>
    <name evidence="9 11" type="primary">ruvB</name>
    <name evidence="11" type="ORF">NCTC11087_00642</name>
</gene>
<evidence type="ECO:0000256" key="8">
    <source>
        <dbReference type="ARBA" id="ARBA00023204"/>
    </source>
</evidence>
<comment type="domain">
    <text evidence="9">Has 3 domains, the large (RuvB-L) and small ATPase (RuvB-S) domains and the C-terminal head (RuvB-H) domain. The head domain binds DNA, while the ATPase domains jointly bind ATP, ADP or are empty depending on the state of the subunit in the translocation cycle. During a single DNA translocation step the structure of each domain remains the same, but their relative positions change.</text>
</comment>
<dbReference type="GO" id="GO:0006310">
    <property type="term" value="P:DNA recombination"/>
    <property type="evidence" value="ECO:0007669"/>
    <property type="project" value="UniProtKB-UniRule"/>
</dbReference>
<dbReference type="GO" id="GO:0005737">
    <property type="term" value="C:cytoplasm"/>
    <property type="evidence" value="ECO:0007669"/>
    <property type="project" value="UniProtKB-SubCell"/>
</dbReference>
<dbReference type="GO" id="GO:0009378">
    <property type="term" value="F:four-way junction helicase activity"/>
    <property type="evidence" value="ECO:0007669"/>
    <property type="project" value="InterPro"/>
</dbReference>
<keyword evidence="8 9" id="KW-0234">DNA repair</keyword>
<dbReference type="InterPro" id="IPR004605">
    <property type="entry name" value="DNA_helicase_Holl-junc_RuvB"/>
</dbReference>
<dbReference type="Proteomes" id="UP000255523">
    <property type="component" value="Unassembled WGS sequence"/>
</dbReference>
<keyword evidence="3 9" id="KW-0227">DNA damage</keyword>
<evidence type="ECO:0000256" key="7">
    <source>
        <dbReference type="ARBA" id="ARBA00023172"/>
    </source>
</evidence>
<evidence type="ECO:0000313" key="11">
    <source>
        <dbReference type="EMBL" id="SUO03770.1"/>
    </source>
</evidence>
<evidence type="ECO:0000259" key="10">
    <source>
        <dbReference type="SMART" id="SM00382"/>
    </source>
</evidence>
<dbReference type="NCBIfam" id="NF000868">
    <property type="entry name" value="PRK00080.1"/>
    <property type="match status" value="1"/>
</dbReference>
<evidence type="ECO:0000256" key="6">
    <source>
        <dbReference type="ARBA" id="ARBA00023125"/>
    </source>
</evidence>
<dbReference type="InterPro" id="IPR003593">
    <property type="entry name" value="AAA+_ATPase"/>
</dbReference>
<keyword evidence="2 9" id="KW-0547">Nucleotide-binding</keyword>
<dbReference type="GO" id="GO:0048476">
    <property type="term" value="C:Holliday junction resolvase complex"/>
    <property type="evidence" value="ECO:0007669"/>
    <property type="project" value="UniProtKB-UniRule"/>
</dbReference>
<dbReference type="EMBL" id="UHFX01000003">
    <property type="protein sequence ID" value="SUO03770.1"/>
    <property type="molecule type" value="Genomic_DNA"/>
</dbReference>
<name>A0A380LMD9_9FIRM</name>
<keyword evidence="5 9" id="KW-0067">ATP-binding</keyword>
<keyword evidence="4 9" id="KW-0378">Hydrolase</keyword>
<feature type="binding site" evidence="9">
    <location>
        <position position="306"/>
    </location>
    <ligand>
        <name>DNA</name>
        <dbReference type="ChEBI" id="CHEBI:16991"/>
    </ligand>
</feature>
<keyword evidence="7 9" id="KW-0233">DNA recombination</keyword>
<comment type="caution">
    <text evidence="9">Lacks conserved residue(s) required for the propagation of feature annotation.</text>
</comment>
<dbReference type="NCBIfam" id="TIGR00635">
    <property type="entry name" value="ruvB"/>
    <property type="match status" value="1"/>
</dbReference>
<dbReference type="PANTHER" id="PTHR42848:SF1">
    <property type="entry name" value="HOLLIDAY JUNCTION BRANCH MIGRATION COMPLEX SUBUNIT RUVB"/>
    <property type="match status" value="1"/>
</dbReference>
<feature type="region of interest" description="Small ATPAse domain (RuvB-S)" evidence="9">
    <location>
        <begin position="178"/>
        <end position="248"/>
    </location>
</feature>
<evidence type="ECO:0000256" key="9">
    <source>
        <dbReference type="HAMAP-Rule" id="MF_00016"/>
    </source>
</evidence>
<dbReference type="GO" id="GO:0005524">
    <property type="term" value="F:ATP binding"/>
    <property type="evidence" value="ECO:0007669"/>
    <property type="project" value="UniProtKB-UniRule"/>
</dbReference>
<evidence type="ECO:0000256" key="5">
    <source>
        <dbReference type="ARBA" id="ARBA00022840"/>
    </source>
</evidence>
<feature type="binding site" evidence="9">
    <location>
        <position position="177"/>
    </location>
    <ligand>
        <name>ATP</name>
        <dbReference type="ChEBI" id="CHEBI:30616"/>
    </ligand>
</feature>
<dbReference type="GO" id="GO:0000400">
    <property type="term" value="F:four-way junction DNA binding"/>
    <property type="evidence" value="ECO:0007669"/>
    <property type="project" value="UniProtKB-UniRule"/>
</dbReference>
<dbReference type="InterPro" id="IPR041445">
    <property type="entry name" value="AAA_lid_4"/>
</dbReference>
<feature type="binding site" evidence="9">
    <location>
        <position position="311"/>
    </location>
    <ligand>
        <name>DNA</name>
        <dbReference type="ChEBI" id="CHEBI:16991"/>
    </ligand>
</feature>
<keyword evidence="11" id="KW-0347">Helicase</keyword>
<feature type="binding site" evidence="9">
    <location>
        <position position="167"/>
    </location>
    <ligand>
        <name>ATP</name>
        <dbReference type="ChEBI" id="CHEBI:30616"/>
    </ligand>
</feature>
<keyword evidence="6 9" id="KW-0238">DNA-binding</keyword>
<dbReference type="InterPro" id="IPR027417">
    <property type="entry name" value="P-loop_NTPase"/>
</dbReference>
<reference evidence="11 12" key="1">
    <citation type="submission" date="2018-06" db="EMBL/GenBank/DDBJ databases">
        <authorList>
            <consortium name="Pathogen Informatics"/>
            <person name="Doyle S."/>
        </authorList>
    </citation>
    <scope>NUCLEOTIDE SEQUENCE [LARGE SCALE GENOMIC DNA]</scope>
    <source>
        <strain evidence="11 12">NCTC11087</strain>
    </source>
</reference>
<dbReference type="OrthoDB" id="9804478at2"/>
<dbReference type="GO" id="GO:0016887">
    <property type="term" value="F:ATP hydrolysis activity"/>
    <property type="evidence" value="ECO:0007669"/>
    <property type="project" value="RHEA"/>
</dbReference>
<proteinExistence type="inferred from homology"/>
<dbReference type="PANTHER" id="PTHR42848">
    <property type="match status" value="1"/>
</dbReference>
<organism evidence="11 12">
    <name type="scientific">Faecalicoccus pleomorphus</name>
    <dbReference type="NCBI Taxonomy" id="1323"/>
    <lineage>
        <taxon>Bacteria</taxon>
        <taxon>Bacillati</taxon>
        <taxon>Bacillota</taxon>
        <taxon>Erysipelotrichia</taxon>
        <taxon>Erysipelotrichales</taxon>
        <taxon>Erysipelotrichaceae</taxon>
        <taxon>Faecalicoccus</taxon>
    </lineage>
</organism>
<feature type="binding site" evidence="9">
    <location>
        <position position="61"/>
    </location>
    <ligand>
        <name>Mg(2+)</name>
        <dbReference type="ChEBI" id="CHEBI:18420"/>
    </ligand>
</feature>
<comment type="subcellular location">
    <subcellularLocation>
        <location evidence="9">Cytoplasm</location>
    </subcellularLocation>
</comment>
<feature type="binding site" evidence="9">
    <location>
        <position position="61"/>
    </location>
    <ligand>
        <name>ATP</name>
        <dbReference type="ChEBI" id="CHEBI:30616"/>
    </ligand>
</feature>
<dbReference type="Pfam" id="PF05496">
    <property type="entry name" value="RuvB_N"/>
    <property type="match status" value="1"/>
</dbReference>
<evidence type="ECO:0000313" key="12">
    <source>
        <dbReference type="Proteomes" id="UP000255523"/>
    </source>
</evidence>
<dbReference type="CDD" id="cd00009">
    <property type="entry name" value="AAA"/>
    <property type="match status" value="1"/>
</dbReference>
<evidence type="ECO:0000256" key="4">
    <source>
        <dbReference type="ARBA" id="ARBA00022801"/>
    </source>
</evidence>
<dbReference type="Pfam" id="PF17864">
    <property type="entry name" value="AAA_lid_4"/>
    <property type="match status" value="1"/>
</dbReference>
<comment type="subunit">
    <text evidence="9">Homohexamer. Forms an RuvA(8)-RuvB(12)-Holliday junction (HJ) complex. HJ DNA is sandwiched between 2 RuvA tetramers; dsDNA enters through RuvA and exits via RuvB. An RuvB hexamer assembles on each DNA strand where it exits the tetramer. Each RuvB hexamer is contacted by two RuvA subunits (via domain III) on 2 adjacent RuvB subunits; this complex drives branch migration. In the full resolvosome a probable DNA-RuvA(4)-RuvB(12)-RuvC(2) complex forms which resolves the HJ.</text>
</comment>
<dbReference type="GeneID" id="77461623"/>
<dbReference type="GO" id="GO:0006281">
    <property type="term" value="P:DNA repair"/>
    <property type="evidence" value="ECO:0007669"/>
    <property type="project" value="UniProtKB-UniRule"/>
</dbReference>
<dbReference type="SMART" id="SM00382">
    <property type="entry name" value="AAA"/>
    <property type="match status" value="1"/>
</dbReference>
<feature type="binding site" evidence="9">
    <location>
        <position position="15"/>
    </location>
    <ligand>
        <name>ATP</name>
        <dbReference type="ChEBI" id="CHEBI:30616"/>
    </ligand>
</feature>
<dbReference type="SUPFAM" id="SSF52540">
    <property type="entry name" value="P-loop containing nucleoside triphosphate hydrolases"/>
    <property type="match status" value="1"/>
</dbReference>
<protein>
    <recommendedName>
        <fullName evidence="9">Holliday junction branch migration complex subunit RuvB</fullName>
        <ecNumber evidence="9">3.6.4.-</ecNumber>
    </recommendedName>
</protein>
<dbReference type="InterPro" id="IPR008824">
    <property type="entry name" value="RuvB-like_N"/>
</dbReference>
<accession>A0A380LMD9</accession>